<dbReference type="SUPFAM" id="SSF63411">
    <property type="entry name" value="LuxS/MPP-like metallohydrolase"/>
    <property type="match status" value="4"/>
</dbReference>
<dbReference type="InterPro" id="IPR011249">
    <property type="entry name" value="Metalloenz_LuxS/M16"/>
</dbReference>
<dbReference type="PANTHER" id="PTHR43016">
    <property type="entry name" value="PRESEQUENCE PROTEASE"/>
    <property type="match status" value="1"/>
</dbReference>
<dbReference type="Proteomes" id="UP000229740">
    <property type="component" value="Unassembled WGS sequence"/>
</dbReference>
<dbReference type="GO" id="GO:0016485">
    <property type="term" value="P:protein processing"/>
    <property type="evidence" value="ECO:0007669"/>
    <property type="project" value="TreeGrafter"/>
</dbReference>
<keyword evidence="6" id="KW-0482">Metalloprotease</keyword>
<protein>
    <submittedName>
        <fullName evidence="8">Peptidase M16</fullName>
    </submittedName>
</protein>
<keyword evidence="3" id="KW-0479">Metal-binding</keyword>
<dbReference type="Gene3D" id="3.30.830.10">
    <property type="entry name" value="Metalloenzyme, LuxS/M16 peptidase-like"/>
    <property type="match status" value="4"/>
</dbReference>
<dbReference type="Pfam" id="PF05193">
    <property type="entry name" value="Peptidase_M16_C"/>
    <property type="match status" value="1"/>
</dbReference>
<evidence type="ECO:0000256" key="5">
    <source>
        <dbReference type="ARBA" id="ARBA00022833"/>
    </source>
</evidence>
<evidence type="ECO:0000256" key="4">
    <source>
        <dbReference type="ARBA" id="ARBA00022801"/>
    </source>
</evidence>
<dbReference type="GO" id="GO:0046872">
    <property type="term" value="F:metal ion binding"/>
    <property type="evidence" value="ECO:0007669"/>
    <property type="project" value="UniProtKB-KW"/>
</dbReference>
<evidence type="ECO:0000313" key="9">
    <source>
        <dbReference type="Proteomes" id="UP000229740"/>
    </source>
</evidence>
<evidence type="ECO:0000256" key="3">
    <source>
        <dbReference type="ARBA" id="ARBA00022723"/>
    </source>
</evidence>
<accession>A0A2G6E3T3</accession>
<evidence type="ECO:0000259" key="7">
    <source>
        <dbReference type="SMART" id="SM01264"/>
    </source>
</evidence>
<dbReference type="AlphaFoldDB" id="A0A2G6E3T3"/>
<reference evidence="8 9" key="1">
    <citation type="submission" date="2017-10" db="EMBL/GenBank/DDBJ databases">
        <title>Novel microbial diversity and functional potential in the marine mammal oral microbiome.</title>
        <authorList>
            <person name="Dudek N.K."/>
            <person name="Sun C.L."/>
            <person name="Burstein D."/>
            <person name="Kantor R.S."/>
            <person name="Aliaga Goltsman D.S."/>
            <person name="Bik E.M."/>
            <person name="Thomas B.C."/>
            <person name="Banfield J.F."/>
            <person name="Relman D.A."/>
        </authorList>
    </citation>
    <scope>NUCLEOTIDE SEQUENCE [LARGE SCALE GENOMIC DNA]</scope>
    <source>
        <strain evidence="8">DOLZORAL124_49_17</strain>
    </source>
</reference>
<dbReference type="EMBL" id="PDPS01000031">
    <property type="protein sequence ID" value="PID56739.1"/>
    <property type="molecule type" value="Genomic_DNA"/>
</dbReference>
<evidence type="ECO:0000256" key="1">
    <source>
        <dbReference type="ARBA" id="ARBA00001947"/>
    </source>
</evidence>
<feature type="domain" description="Peptidase M16C associated" evidence="7">
    <location>
        <begin position="459"/>
        <end position="708"/>
    </location>
</feature>
<comment type="caution">
    <text evidence="8">The sequence shown here is derived from an EMBL/GenBank/DDBJ whole genome shotgun (WGS) entry which is preliminary data.</text>
</comment>
<dbReference type="GO" id="GO:0004222">
    <property type="term" value="F:metalloendopeptidase activity"/>
    <property type="evidence" value="ECO:0007669"/>
    <property type="project" value="TreeGrafter"/>
</dbReference>
<dbReference type="PANTHER" id="PTHR43016:SF13">
    <property type="entry name" value="PRESEQUENCE PROTEASE, MITOCHONDRIAL"/>
    <property type="match status" value="1"/>
</dbReference>
<dbReference type="FunFam" id="3.30.830.10:FF:000009">
    <property type="entry name" value="Presequence protease, mitochondrial"/>
    <property type="match status" value="1"/>
</dbReference>
<proteinExistence type="predicted"/>
<dbReference type="InterPro" id="IPR055130">
    <property type="entry name" value="PreP_C"/>
</dbReference>
<evidence type="ECO:0000256" key="6">
    <source>
        <dbReference type="ARBA" id="ARBA00023049"/>
    </source>
</evidence>
<gene>
    <name evidence="8" type="ORF">CSB45_09855</name>
</gene>
<dbReference type="Pfam" id="PF08367">
    <property type="entry name" value="M16C_assoc"/>
    <property type="match status" value="1"/>
</dbReference>
<dbReference type="FunFam" id="3.30.830.10:FF:000034">
    <property type="entry name" value="presequence protease 1, chloroplastic/mitochondrial"/>
    <property type="match status" value="1"/>
</dbReference>
<dbReference type="Pfam" id="PF22516">
    <property type="entry name" value="PreP_C"/>
    <property type="match status" value="1"/>
</dbReference>
<evidence type="ECO:0000256" key="2">
    <source>
        <dbReference type="ARBA" id="ARBA00022670"/>
    </source>
</evidence>
<comment type="cofactor">
    <cofactor evidence="1">
        <name>Zn(2+)</name>
        <dbReference type="ChEBI" id="CHEBI:29105"/>
    </cofactor>
</comment>
<organism evidence="8 9">
    <name type="scientific">candidate division KSB3 bacterium</name>
    <dbReference type="NCBI Taxonomy" id="2044937"/>
    <lineage>
        <taxon>Bacteria</taxon>
        <taxon>candidate division KSB3</taxon>
    </lineage>
</organism>
<sequence>MARIHGFEVIQIREIPEIKTKATHFTHLKSGAELLSLENSDDNKVFGISFRTPPDDSSGLPHILEHSVLCGSRKYPLKEPFVELLKGSLNTFLNAFTFPDKTVYPLASQNLKDFYNLIDVYLDAVFYPCISRRIFEQEGWHYELDDPAQALRLKGVVFNEMKGAFSSPDSLLYRYSQHSLFPDNVYGLESGGDPDEIPNLSYKQFKDFHTRYYHPSNSRIFFYGNDDPEERLRFLDSRLRDFEISTPSPEICLQEPFEKPAELTFSYHVAEARDAEKKGMMTVNWLFPESGDPQRDLACAMLGYILVGTQASPLRRALINSGLGEDLIGGGLHDSLRQLYFSTGLTGIAVEDAETVEGLIQETLNELVLTGIDPDTIEAAVNTIEFHLREQNTGSFPRGLSLFFASLTTWLHGKDPIAPLAFEEPLRAVKQQIRNEQQFFESMIQTYLLENPHRCTVLLKPDPAIENIRTINEEARLAEAKAVMTPQELDALVERTRELKRWQETPDAPEVLAKLPGLTLADLEKKGRQIPLDVFKHDDSEILYHDLFTNGILYLDLGFDLHTLPQDLLPYAALFGNALVKLGTRSEDFVKLSQRIGRTTGGIWPSFLNAAFQGSSKSGAWLFLHGKATMNQVEDLLGLMRDVLLNVTLDNRERVKQIVLETKARKESGLVPSGHVSARTRLGAHFHESAWFSEQSSGVSSLFFIRKLASDIEEDWPLVLEKLEEVRRIVINRSALVCNVTLDGDNWEHLQPTLRAVLSEFPAAELTRAEWKPQPFSSHEGLTIPAQVNFVAKGANLYKNGYTYHGSSAVITQYLRSSWLWEKVRVQGGAYGGFCSFNRRSGLFSYLSYRDPNLLKTLENYDLTAKFLQDTTLDDEELTKTIIGAIGQIDDYQLPDAKGYSSMVRYLLGENDEFHQNIRDEVLSTTVQDFKDFAEVLERVSDQGDVVVLGSEDAIQAANAEHETALEILTVL</sequence>
<keyword evidence="5" id="KW-0862">Zinc</keyword>
<keyword evidence="2" id="KW-0645">Protease</keyword>
<dbReference type="InterPro" id="IPR007863">
    <property type="entry name" value="Peptidase_M16_C"/>
</dbReference>
<dbReference type="InterPro" id="IPR013578">
    <property type="entry name" value="Peptidase_M16C_assoc"/>
</dbReference>
<name>A0A2G6E3T3_9BACT</name>
<dbReference type="SMART" id="SM01264">
    <property type="entry name" value="M16C_associated"/>
    <property type="match status" value="1"/>
</dbReference>
<dbReference type="Pfam" id="PF00675">
    <property type="entry name" value="Peptidase_M16"/>
    <property type="match status" value="1"/>
</dbReference>
<evidence type="ECO:0000313" key="8">
    <source>
        <dbReference type="EMBL" id="PID56739.1"/>
    </source>
</evidence>
<dbReference type="InterPro" id="IPR011765">
    <property type="entry name" value="Pept_M16_N"/>
</dbReference>
<keyword evidence="4" id="KW-0378">Hydrolase</keyword>